<protein>
    <submittedName>
        <fullName evidence="2">Uncharacterized protein</fullName>
    </submittedName>
</protein>
<dbReference type="EMBL" id="BQKI01000004">
    <property type="protein sequence ID" value="GJM93920.1"/>
    <property type="molecule type" value="Genomic_DNA"/>
</dbReference>
<organism evidence="2 3">
    <name type="scientific">Eleusine coracana subsp. coracana</name>
    <dbReference type="NCBI Taxonomy" id="191504"/>
    <lineage>
        <taxon>Eukaryota</taxon>
        <taxon>Viridiplantae</taxon>
        <taxon>Streptophyta</taxon>
        <taxon>Embryophyta</taxon>
        <taxon>Tracheophyta</taxon>
        <taxon>Spermatophyta</taxon>
        <taxon>Magnoliopsida</taxon>
        <taxon>Liliopsida</taxon>
        <taxon>Poales</taxon>
        <taxon>Poaceae</taxon>
        <taxon>PACMAD clade</taxon>
        <taxon>Chloridoideae</taxon>
        <taxon>Cynodonteae</taxon>
        <taxon>Eleusininae</taxon>
        <taxon>Eleusine</taxon>
    </lineage>
</organism>
<feature type="compositionally biased region" description="Polar residues" evidence="1">
    <location>
        <begin position="1"/>
        <end position="10"/>
    </location>
</feature>
<name>A0AAV5C6Y9_ELECO</name>
<keyword evidence="3" id="KW-1185">Reference proteome</keyword>
<dbReference type="AlphaFoldDB" id="A0AAV5C6Y9"/>
<dbReference type="PANTHER" id="PTHR33927:SF1">
    <property type="entry name" value="TRANSMEMBRANE PROTEIN"/>
    <property type="match status" value="1"/>
</dbReference>
<dbReference type="PANTHER" id="PTHR33927">
    <property type="entry name" value="TRANSMEMBRANE PROTEIN"/>
    <property type="match status" value="1"/>
</dbReference>
<evidence type="ECO:0000256" key="1">
    <source>
        <dbReference type="SAM" id="MobiDB-lite"/>
    </source>
</evidence>
<proteinExistence type="predicted"/>
<reference evidence="2" key="1">
    <citation type="journal article" date="2018" name="DNA Res.">
        <title>Multiple hybrid de novo genome assembly of finger millet, an orphan allotetraploid crop.</title>
        <authorList>
            <person name="Hatakeyama M."/>
            <person name="Aluri S."/>
            <person name="Balachadran M.T."/>
            <person name="Sivarajan S.R."/>
            <person name="Patrignani A."/>
            <person name="Gruter S."/>
            <person name="Poveda L."/>
            <person name="Shimizu-Inatsugi R."/>
            <person name="Baeten J."/>
            <person name="Francoijs K.J."/>
            <person name="Nataraja K.N."/>
            <person name="Reddy Y.A.N."/>
            <person name="Phadnis S."/>
            <person name="Ravikumar R.L."/>
            <person name="Schlapbach R."/>
            <person name="Sreeman S.M."/>
            <person name="Shimizu K.K."/>
        </authorList>
    </citation>
    <scope>NUCLEOTIDE SEQUENCE</scope>
</reference>
<accession>A0AAV5C6Y9</accession>
<feature type="region of interest" description="Disordered" evidence="1">
    <location>
        <begin position="1"/>
        <end position="43"/>
    </location>
</feature>
<evidence type="ECO:0000313" key="3">
    <source>
        <dbReference type="Proteomes" id="UP001054889"/>
    </source>
</evidence>
<reference evidence="2" key="2">
    <citation type="submission" date="2021-12" db="EMBL/GenBank/DDBJ databases">
        <title>Resequencing data analysis of finger millet.</title>
        <authorList>
            <person name="Hatakeyama M."/>
            <person name="Aluri S."/>
            <person name="Balachadran M.T."/>
            <person name="Sivarajan S.R."/>
            <person name="Poveda L."/>
            <person name="Shimizu-Inatsugi R."/>
            <person name="Schlapbach R."/>
            <person name="Sreeman S.M."/>
            <person name="Shimizu K.K."/>
        </authorList>
    </citation>
    <scope>NUCLEOTIDE SEQUENCE</scope>
</reference>
<sequence>MTASVASKSWNSAQRSAAPSAPRSSNSITGSRHDGGISSSHDMVEPPLEEINALGEDFKLKPVEVIRRFVRLFKDLKYESIITYTLQGDLKTKTIKEVLGKITTFESYRLGLDDPQPSNLALQTKKQEAIKSKKKAMIEDDEDDDEDDLTKQKKTMYFNKDKSKGKGKGKHYKKKFSRKTLIGEWTSDNSSNTSSSSSDDEEVVGLSMIKTILPRALPPPPMCLMITSQLGESEDKSSDDSDDEELSYAELWSMLEQARNIAVKKSKILDVVRKECKLAKDRVGELDSEIKDLVTSHEALNKSCEKHKGDHVELLENYEALELTFEAINIDNLASPSSSSLKSDASIMCDELTTSVEISSLEPFVLEKYHKLKEERKMVMDGFERLTRAKAIYKEILGRNLENNVSHRGLGSYPAAIDIIRTSDSIPEWIKPLLADDYYYERDKGGKVKAKALGPPNKKRKFKSIWPGAAELSLVWVAKGIEANYGEKMKAAVSRSEQLRGRVMVHDTAVMGRPNVADLAVGAAKKWGAEVVIVTSNPEGSRDVVTGYNMAGIPAFGPI</sequence>
<comment type="caution">
    <text evidence="2">The sequence shown here is derived from an EMBL/GenBank/DDBJ whole genome shotgun (WGS) entry which is preliminary data.</text>
</comment>
<feature type="compositionally biased region" description="Low complexity" evidence="1">
    <location>
        <begin position="11"/>
        <end position="27"/>
    </location>
</feature>
<dbReference type="Proteomes" id="UP001054889">
    <property type="component" value="Unassembled WGS sequence"/>
</dbReference>
<gene>
    <name evidence="2" type="primary">ga10517</name>
    <name evidence="2" type="ORF">PR202_ga10517</name>
</gene>
<evidence type="ECO:0000313" key="2">
    <source>
        <dbReference type="EMBL" id="GJM93920.1"/>
    </source>
</evidence>
<dbReference type="InterPro" id="IPR052979">
    <property type="entry name" value="Adenylate-forming_domain"/>
</dbReference>